<gene>
    <name evidence="2" type="ORF">CG003_03095</name>
</gene>
<sequence>MQHEATNATENIVIKTSARTSVWSALVGVAISLTNTIIQILMIYWILSAYGTEFNGFVRISMSVAIIGGTCEGALGVTTVILMAKPIMEKDWITANESFSTAKRKYRNKLWRGLIFVTLISILYPLEIALAPHFLQGDPITTSITGPIIKDGMDPITIHLWELGFVCFFFGFKQVVSSSIFGIYENVLEADKQNYLRRAIILFTDVIVYMLIISLLSYINFKGTHISPVLVFLPIVIYPFIRGFMIMVYVKRKYPWIKFYADFNDHNLVRKSSKLFFSSLGINTLMNADIIILLIVLGASGLKTTSMLSIYMIVGINIRIIMLNFIVSFREYFISQILREGRIEWKTYTNYELYTYIVAAFSFVMISILTPFVATGLFGNVIAKDFDGTEASAIYQAEALKYIFSGQEFSILFGLSTSAIIIVQGQYVLVQAKGIEKRTTKWLNLIATWYVVTEAITLLLLYLFAFNSGNKTNWIPHMIRYFYIIKLIFMMIAYFFLWSFTWTHITYNSSLKNVIPNFIFLLVPVISTSLFINYGLSQFALIKINIATTEAGTTSVIVDSISIPTIISVLAITGITSLPICIILPLIFRPKIGLNIIVNLPIVKQIIQKNSSKLKIARFIDAGINAEEESNQNDQIMKSLYDQIEENNEIINDENYFEKRYKYKNTPKVYTLKASETTVAKGKTKK</sequence>
<evidence type="ECO:0000313" key="3">
    <source>
        <dbReference type="Proteomes" id="UP000239216"/>
    </source>
</evidence>
<keyword evidence="1" id="KW-1133">Transmembrane helix</keyword>
<feature type="transmembrane region" description="Helical" evidence="1">
    <location>
        <begin position="478"/>
        <end position="497"/>
    </location>
</feature>
<feature type="transmembrane region" description="Helical" evidence="1">
    <location>
        <begin position="199"/>
        <end position="219"/>
    </location>
</feature>
<evidence type="ECO:0000256" key="1">
    <source>
        <dbReference type="SAM" id="Phobius"/>
    </source>
</evidence>
<keyword evidence="1" id="KW-0472">Membrane</keyword>
<feature type="transmembrane region" description="Helical" evidence="1">
    <location>
        <begin position="353"/>
        <end position="374"/>
    </location>
</feature>
<organism evidence="2 3">
    <name type="scientific">Mesoplasma florum</name>
    <name type="common">Acholeplasma florum</name>
    <dbReference type="NCBI Taxonomy" id="2151"/>
    <lineage>
        <taxon>Bacteria</taxon>
        <taxon>Bacillati</taxon>
        <taxon>Mycoplasmatota</taxon>
        <taxon>Mollicutes</taxon>
        <taxon>Entomoplasmatales</taxon>
        <taxon>Entomoplasmataceae</taxon>
        <taxon>Mesoplasma</taxon>
    </lineage>
</organism>
<feature type="transmembrane region" description="Helical" evidence="1">
    <location>
        <begin position="280"/>
        <end position="302"/>
    </location>
</feature>
<evidence type="ECO:0000313" key="2">
    <source>
        <dbReference type="EMBL" id="AVN64622.1"/>
    </source>
</evidence>
<dbReference type="EMBL" id="CP022513">
    <property type="protein sequence ID" value="AVN64622.1"/>
    <property type="molecule type" value="Genomic_DNA"/>
</dbReference>
<proteinExistence type="predicted"/>
<accession>A0A2R3P810</accession>
<feature type="transmembrane region" description="Helical" evidence="1">
    <location>
        <begin position="409"/>
        <end position="430"/>
    </location>
</feature>
<feature type="transmembrane region" description="Helical" evidence="1">
    <location>
        <begin position="231"/>
        <end position="250"/>
    </location>
</feature>
<name>A0A2R3P810_MESFO</name>
<feature type="transmembrane region" description="Helical" evidence="1">
    <location>
        <begin position="518"/>
        <end position="541"/>
    </location>
</feature>
<protein>
    <submittedName>
        <fullName evidence="2">Uncharacterized protein</fullName>
    </submittedName>
</protein>
<dbReference type="Proteomes" id="UP000239216">
    <property type="component" value="Chromosome"/>
</dbReference>
<feature type="transmembrane region" description="Helical" evidence="1">
    <location>
        <begin position="442"/>
        <end position="466"/>
    </location>
</feature>
<dbReference type="RefSeq" id="WP_029511751.1">
    <property type="nucleotide sequence ID" value="NZ_CP022513.1"/>
</dbReference>
<feature type="transmembrane region" description="Helical" evidence="1">
    <location>
        <begin position="59"/>
        <end position="84"/>
    </location>
</feature>
<keyword evidence="1" id="KW-0812">Transmembrane</keyword>
<reference evidence="2 3" key="1">
    <citation type="submission" date="2017-07" db="EMBL/GenBank/DDBJ databases">
        <title>Comparative genomic analysis of Mesoplasma florum.</title>
        <authorList>
            <person name="Baby V."/>
            <person name="Lachance J.-C."/>
            <person name="Gagnon J."/>
            <person name="Lucier J.-F."/>
            <person name="Matteau D."/>
            <person name="Knight T.F."/>
            <person name="Rodrigue S."/>
        </authorList>
    </citation>
    <scope>NUCLEOTIDE SEQUENCE [LARGE SCALE GENOMIC DNA]</scope>
    <source>
        <strain evidence="2 3">CnuA-2</strain>
    </source>
</reference>
<feature type="transmembrane region" description="Helical" evidence="1">
    <location>
        <begin position="113"/>
        <end position="135"/>
    </location>
</feature>
<feature type="transmembrane region" description="Helical" evidence="1">
    <location>
        <begin position="308"/>
        <end position="333"/>
    </location>
</feature>
<dbReference type="AlphaFoldDB" id="A0A2R3P810"/>
<feature type="transmembrane region" description="Helical" evidence="1">
    <location>
        <begin position="561"/>
        <end position="588"/>
    </location>
</feature>
<feature type="transmembrane region" description="Helical" evidence="1">
    <location>
        <begin position="21"/>
        <end position="47"/>
    </location>
</feature>